<dbReference type="Pfam" id="PF00884">
    <property type="entry name" value="Sulfatase"/>
    <property type="match status" value="1"/>
</dbReference>
<feature type="chain" id="PRO_5022051607" evidence="3">
    <location>
        <begin position="21"/>
        <end position="480"/>
    </location>
</feature>
<dbReference type="CDD" id="cd16148">
    <property type="entry name" value="sulfatase_like"/>
    <property type="match status" value="1"/>
</dbReference>
<dbReference type="GO" id="GO:0004065">
    <property type="term" value="F:arylsulfatase activity"/>
    <property type="evidence" value="ECO:0007669"/>
    <property type="project" value="TreeGrafter"/>
</dbReference>
<dbReference type="GO" id="GO:0047753">
    <property type="term" value="F:choline-sulfatase activity"/>
    <property type="evidence" value="ECO:0007669"/>
    <property type="project" value="UniProtKB-EC"/>
</dbReference>
<dbReference type="InterPro" id="IPR017850">
    <property type="entry name" value="Alkaline_phosphatase_core_sf"/>
</dbReference>
<keyword evidence="5" id="KW-0378">Hydrolase</keyword>
<dbReference type="Proteomes" id="UP000316921">
    <property type="component" value="Chromosome"/>
</dbReference>
<evidence type="ECO:0000259" key="4">
    <source>
        <dbReference type="Pfam" id="PF00884"/>
    </source>
</evidence>
<feature type="domain" description="Sulfatase N-terminal" evidence="4">
    <location>
        <begin position="31"/>
        <end position="324"/>
    </location>
</feature>
<reference evidence="5 6" key="1">
    <citation type="submission" date="2019-02" db="EMBL/GenBank/DDBJ databases">
        <title>Deep-cultivation of Planctomycetes and their phenomic and genomic characterization uncovers novel biology.</title>
        <authorList>
            <person name="Wiegand S."/>
            <person name="Jogler M."/>
            <person name="Boedeker C."/>
            <person name="Pinto D."/>
            <person name="Vollmers J."/>
            <person name="Rivas-Marin E."/>
            <person name="Kohn T."/>
            <person name="Peeters S.H."/>
            <person name="Heuer A."/>
            <person name="Rast P."/>
            <person name="Oberbeckmann S."/>
            <person name="Bunk B."/>
            <person name="Jeske O."/>
            <person name="Meyerdierks A."/>
            <person name="Storesund J.E."/>
            <person name="Kallscheuer N."/>
            <person name="Luecker S."/>
            <person name="Lage O.M."/>
            <person name="Pohl T."/>
            <person name="Merkel B.J."/>
            <person name="Hornburger P."/>
            <person name="Mueller R.-W."/>
            <person name="Bruemmer F."/>
            <person name="Labrenz M."/>
            <person name="Spormann A.M."/>
            <person name="Op den Camp H."/>
            <person name="Overmann J."/>
            <person name="Amann R."/>
            <person name="Jetten M.S.M."/>
            <person name="Mascher T."/>
            <person name="Medema M.H."/>
            <person name="Devos D.P."/>
            <person name="Kaster A.-K."/>
            <person name="Ovreas L."/>
            <person name="Rohde M."/>
            <person name="Galperin M.Y."/>
            <person name="Jogler C."/>
        </authorList>
    </citation>
    <scope>NUCLEOTIDE SEQUENCE [LARGE SCALE GENOMIC DNA]</scope>
    <source>
        <strain evidence="5 6">Pla133</strain>
    </source>
</reference>
<evidence type="ECO:0000313" key="6">
    <source>
        <dbReference type="Proteomes" id="UP000316921"/>
    </source>
</evidence>
<feature type="signal peptide" evidence="3">
    <location>
        <begin position="1"/>
        <end position="20"/>
    </location>
</feature>
<dbReference type="EC" id="3.1.6.6" evidence="5"/>
<evidence type="ECO:0000256" key="1">
    <source>
        <dbReference type="ARBA" id="ARBA00008779"/>
    </source>
</evidence>
<evidence type="ECO:0000256" key="3">
    <source>
        <dbReference type="SAM" id="SignalP"/>
    </source>
</evidence>
<keyword evidence="3" id="KW-0732">Signal</keyword>
<dbReference type="InterPro" id="IPR000917">
    <property type="entry name" value="Sulfatase_N"/>
</dbReference>
<dbReference type="KEGG" id="pbap:Pla133_43170"/>
<feature type="region of interest" description="Disordered" evidence="2">
    <location>
        <begin position="444"/>
        <end position="480"/>
    </location>
</feature>
<accession>A0A518BQH2</accession>
<dbReference type="SUPFAM" id="SSF53649">
    <property type="entry name" value="Alkaline phosphatase-like"/>
    <property type="match status" value="1"/>
</dbReference>
<dbReference type="RefSeq" id="WP_145068877.1">
    <property type="nucleotide sequence ID" value="NZ_CP036287.1"/>
</dbReference>
<protein>
    <submittedName>
        <fullName evidence="5">Choline-sulfatase</fullName>
        <ecNumber evidence="5">3.1.6.6</ecNumber>
    </submittedName>
</protein>
<dbReference type="PANTHER" id="PTHR42693:SF33">
    <property type="entry name" value="ARYLSULFATASE"/>
    <property type="match status" value="1"/>
</dbReference>
<dbReference type="EMBL" id="CP036287">
    <property type="protein sequence ID" value="QDU69200.1"/>
    <property type="molecule type" value="Genomic_DNA"/>
</dbReference>
<comment type="similarity">
    <text evidence="1">Belongs to the sulfatase family.</text>
</comment>
<gene>
    <name evidence="5" type="primary">betC_25</name>
    <name evidence="5" type="ORF">Pla133_43170</name>
</gene>
<evidence type="ECO:0000313" key="5">
    <source>
        <dbReference type="EMBL" id="QDU69200.1"/>
    </source>
</evidence>
<name>A0A518BQH2_9BACT</name>
<dbReference type="InterPro" id="IPR050738">
    <property type="entry name" value="Sulfatase"/>
</dbReference>
<evidence type="ECO:0000256" key="2">
    <source>
        <dbReference type="SAM" id="MobiDB-lite"/>
    </source>
</evidence>
<feature type="compositionally biased region" description="Acidic residues" evidence="2">
    <location>
        <begin position="453"/>
        <end position="462"/>
    </location>
</feature>
<dbReference type="AlphaFoldDB" id="A0A518BQH2"/>
<dbReference type="PANTHER" id="PTHR42693">
    <property type="entry name" value="ARYLSULFATASE FAMILY MEMBER"/>
    <property type="match status" value="1"/>
</dbReference>
<keyword evidence="6" id="KW-1185">Reference proteome</keyword>
<proteinExistence type="inferred from homology"/>
<organism evidence="5 6">
    <name type="scientific">Engelhardtia mirabilis</name>
    <dbReference type="NCBI Taxonomy" id="2528011"/>
    <lineage>
        <taxon>Bacteria</taxon>
        <taxon>Pseudomonadati</taxon>
        <taxon>Planctomycetota</taxon>
        <taxon>Planctomycetia</taxon>
        <taxon>Planctomycetia incertae sedis</taxon>
        <taxon>Engelhardtia</taxon>
    </lineage>
</organism>
<dbReference type="Gene3D" id="3.40.720.10">
    <property type="entry name" value="Alkaline Phosphatase, subunit A"/>
    <property type="match status" value="1"/>
</dbReference>
<sequence length="480" mass="51681" precursor="true">MNPALRLVLFVALSIAPACSGSGEPEPAERVMVVILDATHRAHVGTYGGPDGLTPTLDALAERSARFVRPFSNANWTLPSTACLMTGRLQEQHGVVSRDHHVSDDQALLAESFADAGFHTAGYSQMPYASTTYGFGRGFDEFHYYGNGRESELREGGLPILENVARWIRALEGQKWFAYVHLRRPHSPYDAPPKLVGRIDPDGPLADGSLDPTLRVSDTFAYRSLPPEQAARAQSLYRANLMAVDKSIDWLIAMAEAQGAVVVVTADHGEALGRNDTWGHGISVAADNIDIPLLIAGPGILARTHEVPASTIDLFPTLHELCGVELPENYEPVGRSLAGLLRGEVADEDLDLGPRLSTGKHGFGPGLQVAVVEGTRKLVLDGDGTSALFDRATDPLEEHDLSTELPEVAERLGRIARSWQADNADLIHRNRVEVEMTDEQRADLERLGYVDDGPTDAADEGEASGAAVGKGEDAPGDSPR</sequence>